<dbReference type="GO" id="GO:0008233">
    <property type="term" value="F:peptidase activity"/>
    <property type="evidence" value="ECO:0007669"/>
    <property type="project" value="UniProtKB-KW"/>
</dbReference>
<evidence type="ECO:0000313" key="5">
    <source>
        <dbReference type="Proteomes" id="UP000236547"/>
    </source>
</evidence>
<dbReference type="EMBL" id="POSK01000005">
    <property type="protein sequence ID" value="PNI05076.1"/>
    <property type="molecule type" value="Genomic_DNA"/>
</dbReference>
<keyword evidence="3" id="KW-0378">Hydrolase</keyword>
<dbReference type="Proteomes" id="UP000236547">
    <property type="component" value="Unassembled WGS sequence"/>
</dbReference>
<dbReference type="Pfam" id="PF05618">
    <property type="entry name" value="Zn_protease"/>
    <property type="match status" value="1"/>
</dbReference>
<dbReference type="RefSeq" id="WP_042480196.1">
    <property type="nucleotide sequence ID" value="NZ_CBCRWT010000001.1"/>
</dbReference>
<dbReference type="Gene3D" id="2.40.70.10">
    <property type="entry name" value="Acid Proteases"/>
    <property type="match status" value="1"/>
</dbReference>
<dbReference type="AlphaFoldDB" id="A0A2J8G2U2"/>
<dbReference type="GO" id="GO:0006508">
    <property type="term" value="P:proteolysis"/>
    <property type="evidence" value="ECO:0007669"/>
    <property type="project" value="UniProtKB-KW"/>
</dbReference>
<proteinExistence type="predicted"/>
<gene>
    <name evidence="3" type="ORF">C1N32_09785</name>
    <name evidence="2" type="ORF">C1O25_11150</name>
</gene>
<feature type="domain" description="Retropepsin-like aspartic endopeptidase" evidence="1">
    <location>
        <begin position="7"/>
        <end position="141"/>
    </location>
</feature>
<sequence length="147" mass="16830">MKEKMTVGWRERLSLPGLGIEKIKAKIDTGARTSCLHAFKLESFTKEDKLWVRFWIHPNQHDVDTVVVCEAEVIEERTVRDSGGHEESRYVIKSDISLGGQTWPAEITLTNRENMAFRMLLGRTAMHHRIVVDPTASFLIPFEAPKL</sequence>
<accession>A0A2J8G2U2</accession>
<dbReference type="GeneID" id="94025554"/>
<dbReference type="SUPFAM" id="SSF50630">
    <property type="entry name" value="Acid proteases"/>
    <property type="match status" value="1"/>
</dbReference>
<evidence type="ECO:0000313" key="3">
    <source>
        <dbReference type="EMBL" id="PNI05076.1"/>
    </source>
</evidence>
<dbReference type="PANTHER" id="PTHR38037">
    <property type="entry name" value="ZN_PROTEASE DOMAIN-CONTAINING PROTEIN"/>
    <property type="match status" value="1"/>
</dbReference>
<evidence type="ECO:0000313" key="2">
    <source>
        <dbReference type="EMBL" id="PNI00708.1"/>
    </source>
</evidence>
<reference evidence="4 5" key="1">
    <citation type="submission" date="2018-01" db="EMBL/GenBank/DDBJ databases">
        <title>Draft genome sequences of six Vibrio diazotrophicus strains isolated from deep-sea sediments of the Baltic Sea.</title>
        <authorList>
            <person name="Castillo D."/>
            <person name="Vandieken V."/>
            <person name="Chiang O."/>
            <person name="Middelboe M."/>
        </authorList>
    </citation>
    <scope>NUCLEOTIDE SEQUENCE [LARGE SCALE GENOMIC DNA]</scope>
    <source>
        <strain evidence="3 4">60.27F</strain>
        <strain evidence="2 5">65.10M</strain>
    </source>
</reference>
<dbReference type="Proteomes" id="UP000236449">
    <property type="component" value="Unassembled WGS sequence"/>
</dbReference>
<keyword evidence="5" id="KW-1185">Reference proteome</keyword>
<evidence type="ECO:0000313" key="4">
    <source>
        <dbReference type="Proteomes" id="UP000236449"/>
    </source>
</evidence>
<dbReference type="InterPro" id="IPR021109">
    <property type="entry name" value="Peptidase_aspartic_dom_sf"/>
</dbReference>
<dbReference type="EMBL" id="POSM01000013">
    <property type="protein sequence ID" value="PNI00708.1"/>
    <property type="molecule type" value="Genomic_DNA"/>
</dbReference>
<name>A0A2J8G2U2_VIBDI</name>
<dbReference type="InterPro" id="IPR008503">
    <property type="entry name" value="Asp_endopeptidase"/>
</dbReference>
<evidence type="ECO:0000259" key="1">
    <source>
        <dbReference type="Pfam" id="PF05618"/>
    </source>
</evidence>
<dbReference type="PANTHER" id="PTHR38037:SF1">
    <property type="entry name" value="ATP-DEPENDENT ZINC PROTEASE DOMAIN-CONTAINING PROTEIN-RELATED"/>
    <property type="match status" value="1"/>
</dbReference>
<protein>
    <submittedName>
        <fullName evidence="3">ATP-dependent zinc protease</fullName>
    </submittedName>
</protein>
<dbReference type="OrthoDB" id="9782977at2"/>
<organism evidence="3 4">
    <name type="scientific">Vibrio diazotrophicus</name>
    <dbReference type="NCBI Taxonomy" id="685"/>
    <lineage>
        <taxon>Bacteria</taxon>
        <taxon>Pseudomonadati</taxon>
        <taxon>Pseudomonadota</taxon>
        <taxon>Gammaproteobacteria</taxon>
        <taxon>Vibrionales</taxon>
        <taxon>Vibrionaceae</taxon>
        <taxon>Vibrio</taxon>
    </lineage>
</organism>
<comment type="caution">
    <text evidence="3">The sequence shown here is derived from an EMBL/GenBank/DDBJ whole genome shotgun (WGS) entry which is preliminary data.</text>
</comment>
<keyword evidence="3" id="KW-0645">Protease</keyword>